<reference evidence="2 3" key="1">
    <citation type="journal article" date="2016" name="Mol. Biol. Evol.">
        <title>Comparative Genomics of Early-Diverging Mushroom-Forming Fungi Provides Insights into the Origins of Lignocellulose Decay Capabilities.</title>
        <authorList>
            <person name="Nagy L.G."/>
            <person name="Riley R."/>
            <person name="Tritt A."/>
            <person name="Adam C."/>
            <person name="Daum C."/>
            <person name="Floudas D."/>
            <person name="Sun H."/>
            <person name="Yadav J.S."/>
            <person name="Pangilinan J."/>
            <person name="Larsson K.H."/>
            <person name="Matsuura K."/>
            <person name="Barry K."/>
            <person name="Labutti K."/>
            <person name="Kuo R."/>
            <person name="Ohm R.A."/>
            <person name="Bhattacharya S.S."/>
            <person name="Shirouzu T."/>
            <person name="Yoshinaga Y."/>
            <person name="Martin F.M."/>
            <person name="Grigoriev I.V."/>
            <person name="Hibbett D.S."/>
        </authorList>
    </citation>
    <scope>NUCLEOTIDE SEQUENCE [LARGE SCALE GENOMIC DNA]</scope>
    <source>
        <strain evidence="2 3">HHB10207 ss-3</strain>
    </source>
</reference>
<dbReference type="SUPFAM" id="SSF52047">
    <property type="entry name" value="RNI-like"/>
    <property type="match status" value="1"/>
</dbReference>
<dbReference type="AlphaFoldDB" id="A0A166HD96"/>
<keyword evidence="3" id="KW-1185">Reference proteome</keyword>
<accession>A0A166HD96</accession>
<dbReference type="EMBL" id="KV428012">
    <property type="protein sequence ID" value="KZT42591.1"/>
    <property type="molecule type" value="Genomic_DNA"/>
</dbReference>
<name>A0A166HD96_9AGAM</name>
<feature type="domain" description="F-box" evidence="1">
    <location>
        <begin position="1"/>
        <end position="45"/>
    </location>
</feature>
<evidence type="ECO:0000259" key="1">
    <source>
        <dbReference type="PROSITE" id="PS50181"/>
    </source>
</evidence>
<sequence>MTLPDLLPELWYHILDHLTQRDLLALSLVSSSLSTICQPHLFRNVTLLLRNYSFPTLGKPGQSNGYALRKSQAAFTRAIARNPHLAHHVRSFQWTLELAKFSGEDYHLIPTSPRPSRPTSPAPLGPSQCFTKLANVRRVHIHIPWETVRCPNAEILFPAVTAVKISGQFSIDIARLILHTPRQLQELSLDHVFQDPADVSILFSVLSNSCPSLRKLSLRKEGNAVQGEPFNLEHDAQILRLWGKFVGSCKASLEHATFALTKSTHGCVVYLGEDMRSACFRDHVLPVLWEPGWDRLSTLRLEGIKLKKSWRERLYSASPLLKVELLPSRYTNDVWHQHSADDF</sequence>
<protein>
    <recommendedName>
        <fullName evidence="1">F-box domain-containing protein</fullName>
    </recommendedName>
</protein>
<organism evidence="2 3">
    <name type="scientific">Sistotremastrum suecicum HHB10207 ss-3</name>
    <dbReference type="NCBI Taxonomy" id="1314776"/>
    <lineage>
        <taxon>Eukaryota</taxon>
        <taxon>Fungi</taxon>
        <taxon>Dikarya</taxon>
        <taxon>Basidiomycota</taxon>
        <taxon>Agaricomycotina</taxon>
        <taxon>Agaricomycetes</taxon>
        <taxon>Sistotremastrales</taxon>
        <taxon>Sistotremastraceae</taxon>
        <taxon>Sistotremastrum</taxon>
    </lineage>
</organism>
<proteinExistence type="predicted"/>
<dbReference type="InterPro" id="IPR001810">
    <property type="entry name" value="F-box_dom"/>
</dbReference>
<evidence type="ECO:0000313" key="3">
    <source>
        <dbReference type="Proteomes" id="UP000076798"/>
    </source>
</evidence>
<dbReference type="SUPFAM" id="SSF81383">
    <property type="entry name" value="F-box domain"/>
    <property type="match status" value="1"/>
</dbReference>
<dbReference type="Proteomes" id="UP000076798">
    <property type="component" value="Unassembled WGS sequence"/>
</dbReference>
<dbReference type="Pfam" id="PF12937">
    <property type="entry name" value="F-box-like"/>
    <property type="match status" value="1"/>
</dbReference>
<dbReference type="SMART" id="SM00256">
    <property type="entry name" value="FBOX"/>
    <property type="match status" value="1"/>
</dbReference>
<gene>
    <name evidence="2" type="ORF">SISSUDRAFT_1058369</name>
</gene>
<dbReference type="InterPro" id="IPR036047">
    <property type="entry name" value="F-box-like_dom_sf"/>
</dbReference>
<evidence type="ECO:0000313" key="2">
    <source>
        <dbReference type="EMBL" id="KZT42591.1"/>
    </source>
</evidence>
<dbReference type="PROSITE" id="PS50181">
    <property type="entry name" value="FBOX"/>
    <property type="match status" value="1"/>
</dbReference>